<dbReference type="VEuPathDB" id="FungiDB:sscle_07g061380"/>
<protein>
    <submittedName>
        <fullName evidence="3">Uncharacterized protein</fullName>
    </submittedName>
</protein>
<keyword evidence="2" id="KW-1133">Transmembrane helix</keyword>
<keyword evidence="2" id="KW-0812">Transmembrane</keyword>
<dbReference type="OrthoDB" id="4725912at2759"/>
<dbReference type="Proteomes" id="UP000177798">
    <property type="component" value="Chromosome 7"/>
</dbReference>
<organism evidence="3 4">
    <name type="scientific">Sclerotinia sclerotiorum (strain ATCC 18683 / 1980 / Ss-1)</name>
    <name type="common">White mold</name>
    <name type="synonym">Whetzelinia sclerotiorum</name>
    <dbReference type="NCBI Taxonomy" id="665079"/>
    <lineage>
        <taxon>Eukaryota</taxon>
        <taxon>Fungi</taxon>
        <taxon>Dikarya</taxon>
        <taxon>Ascomycota</taxon>
        <taxon>Pezizomycotina</taxon>
        <taxon>Leotiomycetes</taxon>
        <taxon>Helotiales</taxon>
        <taxon>Sclerotiniaceae</taxon>
        <taxon>Sclerotinia</taxon>
    </lineage>
</organism>
<gene>
    <name evidence="3" type="ORF">sscle_07g061380</name>
</gene>
<feature type="compositionally biased region" description="Polar residues" evidence="1">
    <location>
        <begin position="10"/>
        <end position="29"/>
    </location>
</feature>
<keyword evidence="2" id="KW-0472">Membrane</keyword>
<feature type="region of interest" description="Disordered" evidence="1">
    <location>
        <begin position="243"/>
        <end position="266"/>
    </location>
</feature>
<reference evidence="4" key="1">
    <citation type="journal article" date="2017" name="Genome Biol. Evol.">
        <title>The complete genome sequence of the phytopathogenic fungus Sclerotinia sclerotiorum reveals insights into the genome architecture of broad host range pathogens.</title>
        <authorList>
            <person name="Derbyshire M."/>
            <person name="Denton-Giles M."/>
            <person name="Hegedus D."/>
            <person name="Seifbarghy S."/>
            <person name="Rollins J."/>
            <person name="van Kan J."/>
            <person name="Seidl M.F."/>
            <person name="Faino L."/>
            <person name="Mbengue M."/>
            <person name="Navaud O."/>
            <person name="Raffaele S."/>
            <person name="Hammond-Kosack K."/>
            <person name="Heard S."/>
            <person name="Oliver R."/>
        </authorList>
    </citation>
    <scope>NUCLEOTIDE SEQUENCE [LARGE SCALE GENOMIC DNA]</scope>
    <source>
        <strain evidence="4">ATCC 18683 / 1980 / Ss-1</strain>
    </source>
</reference>
<feature type="region of interest" description="Disordered" evidence="1">
    <location>
        <begin position="1"/>
        <end position="29"/>
    </location>
</feature>
<evidence type="ECO:0000256" key="2">
    <source>
        <dbReference type="SAM" id="Phobius"/>
    </source>
</evidence>
<sequence length="266" mass="29899">MSTTTTTKTPANSSPPLQSTNLPTSSLSPHQSLPINFSWKTFKSTITTPDTNSPQPLYTITYKTFKPHLVFKYANEYSNSNSTFGTGTMHPISIDADCEVRGHKIKIKALKRWKTEYAHLSHTFCLGSYTSSTSTSNINFDEEQQKQQQKPVKMTWTTSTGWKTWNFICLDASQMPVAKFSANTLSLTQVGCVEFLGEEAMRNERFREEIVVVGLTLMYTMFLRMSSILSLVGAVCARPGWREEEMEGEGEREMGKRKGNVKGNGE</sequence>
<proteinExistence type="predicted"/>
<dbReference type="AlphaFoldDB" id="A0A1D9Q8U9"/>
<evidence type="ECO:0000313" key="3">
    <source>
        <dbReference type="EMBL" id="APA11368.1"/>
    </source>
</evidence>
<dbReference type="EMBL" id="CP017820">
    <property type="protein sequence ID" value="APA11368.1"/>
    <property type="molecule type" value="Genomic_DNA"/>
</dbReference>
<evidence type="ECO:0000313" key="4">
    <source>
        <dbReference type="Proteomes" id="UP000177798"/>
    </source>
</evidence>
<feature type="transmembrane region" description="Helical" evidence="2">
    <location>
        <begin position="210"/>
        <end position="237"/>
    </location>
</feature>
<name>A0A1D9Q8U9_SCLS1</name>
<accession>A0A1D9Q8U9</accession>
<evidence type="ECO:0000256" key="1">
    <source>
        <dbReference type="SAM" id="MobiDB-lite"/>
    </source>
</evidence>